<dbReference type="Pfam" id="PF10453">
    <property type="entry name" value="NUFIP1"/>
    <property type="match status" value="1"/>
</dbReference>
<feature type="compositionally biased region" description="Pro residues" evidence="1">
    <location>
        <begin position="47"/>
        <end position="58"/>
    </location>
</feature>
<protein>
    <recommendedName>
        <fullName evidence="2">C3H1-type domain-containing protein</fullName>
    </recommendedName>
</protein>
<dbReference type="PANTHER" id="PTHR13309:SF0">
    <property type="entry name" value="FMR1-INTERACTING PROTEIN NUFIP1"/>
    <property type="match status" value="1"/>
</dbReference>
<evidence type="ECO:0000313" key="3">
    <source>
        <dbReference type="EMBL" id="WFD16231.1"/>
    </source>
</evidence>
<reference evidence="3 4" key="1">
    <citation type="submission" date="2023-03" db="EMBL/GenBank/DDBJ databases">
        <title>Mating type loci evolution in Malassezia.</title>
        <authorList>
            <person name="Coelho M.A."/>
        </authorList>
    </citation>
    <scope>NUCLEOTIDE SEQUENCE [LARGE SCALE GENOMIC DNA]</scope>
    <source>
        <strain evidence="3 4">CBS 13387</strain>
    </source>
</reference>
<feature type="compositionally biased region" description="Basic and acidic residues" evidence="1">
    <location>
        <begin position="221"/>
        <end position="231"/>
    </location>
</feature>
<dbReference type="GO" id="GO:0046872">
    <property type="term" value="F:metal ion binding"/>
    <property type="evidence" value="ECO:0007669"/>
    <property type="project" value="InterPro"/>
</dbReference>
<feature type="compositionally biased region" description="Basic and acidic residues" evidence="1">
    <location>
        <begin position="200"/>
        <end position="211"/>
    </location>
</feature>
<dbReference type="PANTHER" id="PTHR13309">
    <property type="entry name" value="NUCLEAR FRAGILE X MENTAL RETARDATION PROTEIN INTERACTING PROTEIN 1"/>
    <property type="match status" value="1"/>
</dbReference>
<sequence>MPDAPPAEPRRARKVPQYDEYGNYLGDVRDDELRKKEDTKQVQSPAIPSPRPRPPPPPEMREPIFRSGQAVSTQRPLPTKRARTSATGPLLYCGADTTFLSHPSRCAYTTHSELELLLHRADRHLLYPPGGIDALRRVDPMRIAEERERMARARKGGTRGADGPADSTILGLNIRLDTPELVEEWIKQRRKRFPTSSVVQKKETKLQERTRMPVTVPQRDAQSESSRHDASESESASSDSNSDMDPEADAISSKQELPEYPDERPVCRFWLYGACSYGQQCQNAHTDTPFPSHPRPRMHPRHAVSHPFQAPDLLRQLLEREILQHVDALAQLIYFLLDNDMLSNVEFAPGDAQQQRERRARVAIVRDDSSHVDKEDDTPSLAALPPTAPSPTLRALDELVWPEEPDPLIYLDPLRSTDPKPLRPSELLSLATDTQLRQILQPTSALHPHGEANVALRRSLESWAALPTPRHREAALQLMLGVSAHSPMHAHEAYAPLNHRSAPSVPYSSMRQNRVIGESELFRLGLRMAPNEVRLLQHIGERVAALTSRLEYA</sequence>
<evidence type="ECO:0000256" key="1">
    <source>
        <dbReference type="SAM" id="MobiDB-lite"/>
    </source>
</evidence>
<name>A0AAJ5Z0G8_9BASI</name>
<feature type="compositionally biased region" description="Basic and acidic residues" evidence="1">
    <location>
        <begin position="27"/>
        <end position="40"/>
    </location>
</feature>
<dbReference type="GO" id="GO:0000492">
    <property type="term" value="P:box C/D snoRNP assembly"/>
    <property type="evidence" value="ECO:0007669"/>
    <property type="project" value="TreeGrafter"/>
</dbReference>
<dbReference type="GO" id="GO:0005634">
    <property type="term" value="C:nucleus"/>
    <property type="evidence" value="ECO:0007669"/>
    <property type="project" value="TreeGrafter"/>
</dbReference>
<dbReference type="AlphaFoldDB" id="A0AAJ5Z0G8"/>
<keyword evidence="4" id="KW-1185">Reference proteome</keyword>
<dbReference type="InterPro" id="IPR019496">
    <property type="entry name" value="NUFIP1_cons_dom"/>
</dbReference>
<dbReference type="InterPro" id="IPR039136">
    <property type="entry name" value="NUFIP1-like"/>
</dbReference>
<feature type="domain" description="C3H1-type" evidence="2">
    <location>
        <begin position="262"/>
        <end position="287"/>
    </location>
</feature>
<gene>
    <name evidence="3" type="ORF">MARU1_002267</name>
</gene>
<accession>A0AAJ5Z0G8</accession>
<feature type="region of interest" description="Disordered" evidence="1">
    <location>
        <begin position="1"/>
        <end position="83"/>
    </location>
</feature>
<feature type="region of interest" description="Disordered" evidence="1">
    <location>
        <begin position="367"/>
        <end position="389"/>
    </location>
</feature>
<dbReference type="SMART" id="SM00356">
    <property type="entry name" value="ZnF_C3H1"/>
    <property type="match status" value="1"/>
</dbReference>
<dbReference type="Proteomes" id="UP001217582">
    <property type="component" value="Chromosome 4"/>
</dbReference>
<feature type="compositionally biased region" description="Low complexity" evidence="1">
    <location>
        <begin position="379"/>
        <end position="389"/>
    </location>
</feature>
<evidence type="ECO:0000259" key="2">
    <source>
        <dbReference type="SMART" id="SM00356"/>
    </source>
</evidence>
<dbReference type="EMBL" id="CP119919">
    <property type="protein sequence ID" value="WFD16231.1"/>
    <property type="molecule type" value="Genomic_DNA"/>
</dbReference>
<proteinExistence type="predicted"/>
<feature type="region of interest" description="Disordered" evidence="1">
    <location>
        <begin position="192"/>
        <end position="258"/>
    </location>
</feature>
<dbReference type="InterPro" id="IPR000571">
    <property type="entry name" value="Znf_CCCH"/>
</dbReference>
<dbReference type="Gene3D" id="4.10.1000.10">
    <property type="entry name" value="Zinc finger, CCCH-type"/>
    <property type="match status" value="1"/>
</dbReference>
<dbReference type="GO" id="GO:0003723">
    <property type="term" value="F:RNA binding"/>
    <property type="evidence" value="ECO:0007669"/>
    <property type="project" value="InterPro"/>
</dbReference>
<organism evidence="3 4">
    <name type="scientific">Malassezia arunalokei</name>
    <dbReference type="NCBI Taxonomy" id="1514897"/>
    <lineage>
        <taxon>Eukaryota</taxon>
        <taxon>Fungi</taxon>
        <taxon>Dikarya</taxon>
        <taxon>Basidiomycota</taxon>
        <taxon>Ustilaginomycotina</taxon>
        <taxon>Malasseziomycetes</taxon>
        <taxon>Malasseziales</taxon>
        <taxon>Malasseziaceae</taxon>
        <taxon>Malassezia</taxon>
    </lineage>
</organism>
<evidence type="ECO:0000313" key="4">
    <source>
        <dbReference type="Proteomes" id="UP001217582"/>
    </source>
</evidence>